<accession>A0AB34IIF2</accession>
<dbReference type="GO" id="GO:0005829">
    <property type="term" value="C:cytosol"/>
    <property type="evidence" value="ECO:0007669"/>
    <property type="project" value="TreeGrafter"/>
</dbReference>
<dbReference type="GO" id="GO:0005634">
    <property type="term" value="C:nucleus"/>
    <property type="evidence" value="ECO:0007669"/>
    <property type="project" value="TreeGrafter"/>
</dbReference>
<dbReference type="GO" id="GO:0006913">
    <property type="term" value="P:nucleocytoplasmic transport"/>
    <property type="evidence" value="ECO:0007669"/>
    <property type="project" value="TreeGrafter"/>
</dbReference>
<keyword evidence="1" id="KW-0343">GTPase activation</keyword>
<comment type="caution">
    <text evidence="4">The sequence shown here is derived from an EMBL/GenBank/DDBJ whole genome shotgun (WGS) entry which is preliminary data.</text>
</comment>
<protein>
    <submittedName>
        <fullName evidence="4">Uncharacterized protein</fullName>
    </submittedName>
</protein>
<evidence type="ECO:0000256" key="2">
    <source>
        <dbReference type="ARBA" id="ARBA00022614"/>
    </source>
</evidence>
<keyword evidence="2" id="KW-0433">Leucine-rich repeat</keyword>
<name>A0AB34IIF2_PRYPA</name>
<keyword evidence="3" id="KW-0677">Repeat</keyword>
<evidence type="ECO:0000313" key="4">
    <source>
        <dbReference type="EMBL" id="KAL1499154.1"/>
    </source>
</evidence>
<dbReference type="AlphaFoldDB" id="A0AB34IIF2"/>
<dbReference type="GO" id="GO:0031267">
    <property type="term" value="F:small GTPase binding"/>
    <property type="evidence" value="ECO:0007669"/>
    <property type="project" value="TreeGrafter"/>
</dbReference>
<dbReference type="EMBL" id="JBGBPQ010000026">
    <property type="protein sequence ID" value="KAL1499154.1"/>
    <property type="molecule type" value="Genomic_DNA"/>
</dbReference>
<evidence type="ECO:0000313" key="5">
    <source>
        <dbReference type="Proteomes" id="UP001515480"/>
    </source>
</evidence>
<dbReference type="InterPro" id="IPR032675">
    <property type="entry name" value="LRR_dom_sf"/>
</dbReference>
<dbReference type="SMART" id="SM00368">
    <property type="entry name" value="LRR_RI"/>
    <property type="match status" value="5"/>
</dbReference>
<dbReference type="Gene3D" id="3.80.10.10">
    <property type="entry name" value="Ribonuclease Inhibitor"/>
    <property type="match status" value="2"/>
</dbReference>
<dbReference type="SUPFAM" id="SSF52047">
    <property type="entry name" value="RNI-like"/>
    <property type="match status" value="1"/>
</dbReference>
<gene>
    <name evidence="4" type="ORF">AB1Y20_013665</name>
</gene>
<dbReference type="PANTHER" id="PTHR24113:SF12">
    <property type="entry name" value="RAN GTPASE-ACTIVATING PROTEIN 1"/>
    <property type="match status" value="1"/>
</dbReference>
<dbReference type="GO" id="GO:0048471">
    <property type="term" value="C:perinuclear region of cytoplasm"/>
    <property type="evidence" value="ECO:0007669"/>
    <property type="project" value="TreeGrafter"/>
</dbReference>
<reference evidence="4 5" key="1">
    <citation type="journal article" date="2024" name="Science">
        <title>Giant polyketide synthase enzymes in the biosynthesis of giant marine polyether toxins.</title>
        <authorList>
            <person name="Fallon T.R."/>
            <person name="Shende V.V."/>
            <person name="Wierzbicki I.H."/>
            <person name="Pendleton A.L."/>
            <person name="Watervoot N.F."/>
            <person name="Auber R.P."/>
            <person name="Gonzalez D.J."/>
            <person name="Wisecaver J.H."/>
            <person name="Moore B.S."/>
        </authorList>
    </citation>
    <scope>NUCLEOTIDE SEQUENCE [LARGE SCALE GENOMIC DNA]</scope>
    <source>
        <strain evidence="4 5">12B1</strain>
    </source>
</reference>
<dbReference type="Proteomes" id="UP001515480">
    <property type="component" value="Unassembled WGS sequence"/>
</dbReference>
<keyword evidence="5" id="KW-1185">Reference proteome</keyword>
<sequence length="622" mass="66127">MLPQPPESGAVVALWADAALRDTRAVVHALEHLGFRILLVRHPPSFVGGQLQLSAPAPPEGIVALIGLGVDSDAAFLRAAATLNTLESVVLCLPPHSPSAVGRLRTLALLGKSLAIESPPQLEGGLRIEPSHWTVHDLVRASAEEILWEMRRVAQWICNPADVDVTFREMGGLPPPEALQGLARGVPIKGVSQADSGRFFIEPRARARAEEEAALVLGDAAAAADADDDEAKFEMKDVSLIVADDVNAIEAALRAQPMETVILEGAPVDSDETPTVSKAASGALASALQTVARSMKRLVMKNHRFESTGCCSRVLRAVEGCRSLEELDLTNSSLGARGGAPLAAVLRSCPSLRILRVEDCLLGEEGLLEVVTALRGLAKLEEVDVRNNDMEADSALTLAFSLEGKGALRSVKLDDEDELEDAYKLVHAVLSAMGKEAALVLGDDDADDDEAKFEMKDVSLIVADDVNAIEAALRAQPMETVILEGAPVDFDETPTVSKAASGALASALQTVARSMKRLVMKNHRFESTGCCSRVLRAVEGCRSLEELDLTNSSLGARGGAPLAAVLRSCPSLRILRVEDCLLGEEGLLEVVTALRGLAKLEEVDARNNDMEADSALHPRLQS</sequence>
<evidence type="ECO:0000256" key="3">
    <source>
        <dbReference type="ARBA" id="ARBA00022737"/>
    </source>
</evidence>
<organism evidence="4 5">
    <name type="scientific">Prymnesium parvum</name>
    <name type="common">Toxic golden alga</name>
    <dbReference type="NCBI Taxonomy" id="97485"/>
    <lineage>
        <taxon>Eukaryota</taxon>
        <taxon>Haptista</taxon>
        <taxon>Haptophyta</taxon>
        <taxon>Prymnesiophyceae</taxon>
        <taxon>Prymnesiales</taxon>
        <taxon>Prymnesiaceae</taxon>
        <taxon>Prymnesium</taxon>
    </lineage>
</organism>
<dbReference type="InterPro" id="IPR027038">
    <property type="entry name" value="RanGap"/>
</dbReference>
<dbReference type="Pfam" id="PF13516">
    <property type="entry name" value="LRR_6"/>
    <property type="match status" value="2"/>
</dbReference>
<evidence type="ECO:0000256" key="1">
    <source>
        <dbReference type="ARBA" id="ARBA00022468"/>
    </source>
</evidence>
<dbReference type="InterPro" id="IPR001611">
    <property type="entry name" value="Leu-rich_rpt"/>
</dbReference>
<dbReference type="PANTHER" id="PTHR24113">
    <property type="entry name" value="RAN GTPASE-ACTIVATING PROTEIN 1"/>
    <property type="match status" value="1"/>
</dbReference>
<proteinExistence type="predicted"/>
<dbReference type="GO" id="GO:0005096">
    <property type="term" value="F:GTPase activator activity"/>
    <property type="evidence" value="ECO:0007669"/>
    <property type="project" value="UniProtKB-KW"/>
</dbReference>